<gene>
    <name evidence="1" type="ORF">SAMN05444336_101796</name>
</gene>
<name>A0A1H2SXK3_9RHOB</name>
<dbReference type="RefSeq" id="WP_092679797.1">
    <property type="nucleotide sequence ID" value="NZ_FNMZ01000001.1"/>
</dbReference>
<dbReference type="STRING" id="356660.SAMN05444336_101796"/>
<dbReference type="AlphaFoldDB" id="A0A1H2SXK3"/>
<organism evidence="1 2">
    <name type="scientific">Albimonas donghaensis</name>
    <dbReference type="NCBI Taxonomy" id="356660"/>
    <lineage>
        <taxon>Bacteria</taxon>
        <taxon>Pseudomonadati</taxon>
        <taxon>Pseudomonadota</taxon>
        <taxon>Alphaproteobacteria</taxon>
        <taxon>Rhodobacterales</taxon>
        <taxon>Paracoccaceae</taxon>
        <taxon>Albimonas</taxon>
    </lineage>
</organism>
<dbReference type="Proteomes" id="UP000199118">
    <property type="component" value="Unassembled WGS sequence"/>
</dbReference>
<dbReference type="EMBL" id="FNMZ01000001">
    <property type="protein sequence ID" value="SDW35744.1"/>
    <property type="molecule type" value="Genomic_DNA"/>
</dbReference>
<dbReference type="OrthoDB" id="7582980at2"/>
<reference evidence="1 2" key="1">
    <citation type="submission" date="2016-10" db="EMBL/GenBank/DDBJ databases">
        <authorList>
            <person name="de Groot N.N."/>
        </authorList>
    </citation>
    <scope>NUCLEOTIDE SEQUENCE [LARGE SCALE GENOMIC DNA]</scope>
    <source>
        <strain evidence="1 2">DSM 17890</strain>
    </source>
</reference>
<proteinExistence type="predicted"/>
<protein>
    <recommendedName>
        <fullName evidence="3">Phage tail assembly chaperone protein, TAC</fullName>
    </recommendedName>
</protein>
<keyword evidence="2" id="KW-1185">Reference proteome</keyword>
<dbReference type="NCBIfam" id="TIGR02216">
    <property type="entry name" value="phage_TIGR02216"/>
    <property type="match status" value="1"/>
</dbReference>
<evidence type="ECO:0000313" key="1">
    <source>
        <dbReference type="EMBL" id="SDW35744.1"/>
    </source>
</evidence>
<evidence type="ECO:0008006" key="3">
    <source>
        <dbReference type="Google" id="ProtNLM"/>
    </source>
</evidence>
<evidence type="ECO:0000313" key="2">
    <source>
        <dbReference type="Proteomes" id="UP000199118"/>
    </source>
</evidence>
<dbReference type="InterPro" id="IPR011739">
    <property type="entry name" value="GTA_rcc01693"/>
</dbReference>
<sequence>MADEPKTLIDWPALMRLGLGELRLPPDVFWAMTPRELRAAVGPEREARAARPMGRRDLAALAARYPDAPKPESEA</sequence>
<accession>A0A1H2SXK3</accession>
<dbReference type="Pfam" id="PF09550">
    <property type="entry name" value="Phage_TAC_6"/>
    <property type="match status" value="1"/>
</dbReference>
<dbReference type="InterPro" id="IPR019056">
    <property type="entry name" value="Phage_TAC_6"/>
</dbReference>